<keyword evidence="4" id="KW-0175">Coiled coil</keyword>
<dbReference type="PROSITE" id="PS51406">
    <property type="entry name" value="FIBRINOGEN_C_2"/>
    <property type="match status" value="1"/>
</dbReference>
<keyword evidence="6" id="KW-0325">Glycoprotein</keyword>
<dbReference type="PANTHER" id="PTHR47221:SF6">
    <property type="entry name" value="FIBRINOGEN ALPHA CHAIN"/>
    <property type="match status" value="1"/>
</dbReference>
<dbReference type="InterPro" id="IPR036056">
    <property type="entry name" value="Fibrinogen-like_C"/>
</dbReference>
<evidence type="ECO:0000313" key="8">
    <source>
        <dbReference type="Ensembl" id="ENSNFUP00015030269.1"/>
    </source>
</evidence>
<dbReference type="GeneTree" id="ENSGT00940000165491"/>
<dbReference type="NCBIfam" id="NF040941">
    <property type="entry name" value="GGGWT_bact"/>
    <property type="match status" value="1"/>
</dbReference>
<evidence type="ECO:0000256" key="5">
    <source>
        <dbReference type="ARBA" id="ARBA00023157"/>
    </source>
</evidence>
<comment type="subcellular location">
    <subcellularLocation>
        <location evidence="1">Secreted</location>
    </subcellularLocation>
</comment>
<evidence type="ECO:0000256" key="1">
    <source>
        <dbReference type="ARBA" id="ARBA00004613"/>
    </source>
</evidence>
<reference evidence="8" key="3">
    <citation type="submission" date="2025-09" db="UniProtKB">
        <authorList>
            <consortium name="Ensembl"/>
        </authorList>
    </citation>
    <scope>IDENTIFICATION</scope>
</reference>
<reference evidence="8" key="1">
    <citation type="submission" date="2014-08" db="EMBL/GenBank/DDBJ databases">
        <authorList>
            <person name="Senf B."/>
            <person name="Petzold A."/>
            <person name="Downie B.R."/>
            <person name="Koch P."/>
            <person name="Platzer M."/>
        </authorList>
    </citation>
    <scope>NUCLEOTIDE SEQUENCE [LARGE SCALE GENOMIC DNA]</scope>
    <source>
        <strain evidence="8">GRZ</strain>
    </source>
</reference>
<dbReference type="GO" id="GO:0005576">
    <property type="term" value="C:extracellular region"/>
    <property type="evidence" value="ECO:0007669"/>
    <property type="project" value="UniProtKB-SubCell"/>
</dbReference>
<dbReference type="SMART" id="SM00186">
    <property type="entry name" value="FBG"/>
    <property type="match status" value="1"/>
</dbReference>
<dbReference type="Ensembl" id="ENSNFUT00015031633.1">
    <property type="protein sequence ID" value="ENSNFUP00015030269.1"/>
    <property type="gene ID" value="ENSNFUG00015014750.1"/>
</dbReference>
<dbReference type="InterPro" id="IPR037579">
    <property type="entry name" value="FIB_ANG-like"/>
</dbReference>
<evidence type="ECO:0000259" key="7">
    <source>
        <dbReference type="PROSITE" id="PS51406"/>
    </source>
</evidence>
<keyword evidence="5" id="KW-1015">Disulfide bond</keyword>
<name>A0A8C6M8A9_NOTFU</name>
<keyword evidence="3" id="KW-0732">Signal</keyword>
<evidence type="ECO:0000256" key="3">
    <source>
        <dbReference type="ARBA" id="ARBA00022729"/>
    </source>
</evidence>
<dbReference type="AlphaFoldDB" id="A0A8C6M8A9"/>
<dbReference type="Pfam" id="PF00147">
    <property type="entry name" value="Fibrinogen_C"/>
    <property type="match status" value="1"/>
</dbReference>
<dbReference type="InterPro" id="IPR014716">
    <property type="entry name" value="Fibrinogen_a/b/g_C_1"/>
</dbReference>
<reference evidence="8" key="2">
    <citation type="submission" date="2025-08" db="UniProtKB">
        <authorList>
            <consortium name="Ensembl"/>
        </authorList>
    </citation>
    <scope>IDENTIFICATION</scope>
</reference>
<keyword evidence="2" id="KW-0964">Secreted</keyword>
<evidence type="ECO:0000256" key="2">
    <source>
        <dbReference type="ARBA" id="ARBA00022525"/>
    </source>
</evidence>
<feature type="domain" description="Fibrinogen C-terminal" evidence="7">
    <location>
        <begin position="10"/>
        <end position="110"/>
    </location>
</feature>
<protein>
    <recommendedName>
        <fullName evidence="7">Fibrinogen C-terminal domain-containing protein</fullName>
    </recommendedName>
</protein>
<dbReference type="Gene3D" id="3.90.215.10">
    <property type="entry name" value="Gamma Fibrinogen, chain A, domain 1"/>
    <property type="match status" value="1"/>
</dbReference>
<dbReference type="PANTHER" id="PTHR47221">
    <property type="entry name" value="FIBRINOGEN ALPHA CHAIN"/>
    <property type="match status" value="1"/>
</dbReference>
<dbReference type="Proteomes" id="UP000694548">
    <property type="component" value="Chromosome sgr10"/>
</dbReference>
<keyword evidence="9" id="KW-1185">Reference proteome</keyword>
<organism evidence="8 9">
    <name type="scientific">Nothobranchius furzeri</name>
    <name type="common">Turquoise killifish</name>
    <dbReference type="NCBI Taxonomy" id="105023"/>
    <lineage>
        <taxon>Eukaryota</taxon>
        <taxon>Metazoa</taxon>
        <taxon>Chordata</taxon>
        <taxon>Craniata</taxon>
        <taxon>Vertebrata</taxon>
        <taxon>Euteleostomi</taxon>
        <taxon>Actinopterygii</taxon>
        <taxon>Neopterygii</taxon>
        <taxon>Teleostei</taxon>
        <taxon>Neoteleostei</taxon>
        <taxon>Acanthomorphata</taxon>
        <taxon>Ovalentaria</taxon>
        <taxon>Atherinomorphae</taxon>
        <taxon>Cyprinodontiformes</taxon>
        <taxon>Nothobranchiidae</taxon>
        <taxon>Nothobranchius</taxon>
    </lineage>
</organism>
<dbReference type="InterPro" id="IPR002181">
    <property type="entry name" value="Fibrinogen_a/b/g_C_dom"/>
</dbReference>
<evidence type="ECO:0000313" key="9">
    <source>
        <dbReference type="Proteomes" id="UP000694548"/>
    </source>
</evidence>
<proteinExistence type="predicted"/>
<evidence type="ECO:0000256" key="4">
    <source>
        <dbReference type="ARBA" id="ARBA00023054"/>
    </source>
</evidence>
<evidence type="ECO:0000256" key="6">
    <source>
        <dbReference type="ARBA" id="ARBA00023180"/>
    </source>
</evidence>
<sequence>MCHVWLSVAPMERLHPQDCAEIYRLGITEDGIYTIQPDLEGPAKCDMETVGGGWTVIQNRQDGLVDFNRTWQEYREGFGNPQGEHWLGNAALHALTSAGQHQLRIELEDWYQQKRQMSYRNPGWSIEQHVCKKGSLYTGAARMAMLLLC</sequence>
<accession>A0A8C6M8A9</accession>
<dbReference type="SUPFAM" id="SSF56496">
    <property type="entry name" value="Fibrinogen C-terminal domain-like"/>
    <property type="match status" value="1"/>
</dbReference>
<dbReference type="GO" id="GO:0007596">
    <property type="term" value="P:blood coagulation"/>
    <property type="evidence" value="ECO:0007669"/>
    <property type="project" value="InterPro"/>
</dbReference>